<feature type="chain" id="PRO_5035206396" description="Class II Histidinyl-tRNA synthetase (HisRS)-like catalytic core domain-containing protein" evidence="1">
    <location>
        <begin position="27"/>
        <end position="163"/>
    </location>
</feature>
<name>A0A8J5RRZ9_ZIZPA</name>
<reference evidence="3" key="1">
    <citation type="journal article" date="2021" name="bioRxiv">
        <title>Whole Genome Assembly and Annotation of Northern Wild Rice, Zizania palustris L., Supports a Whole Genome Duplication in the Zizania Genus.</title>
        <authorList>
            <person name="Haas M."/>
            <person name="Kono T."/>
            <person name="Macchietto M."/>
            <person name="Millas R."/>
            <person name="McGilp L."/>
            <person name="Shao M."/>
            <person name="Duquette J."/>
            <person name="Hirsch C.N."/>
            <person name="Kimball J."/>
        </authorList>
    </citation>
    <scope>NUCLEOTIDE SEQUENCE</scope>
    <source>
        <tissue evidence="3">Fresh leaf tissue</tissue>
    </source>
</reference>
<gene>
    <name evidence="3" type="ORF">GUJ93_ZPchr0002g26762</name>
</gene>
<dbReference type="OrthoDB" id="1906957at2759"/>
<dbReference type="GO" id="GO:0003723">
    <property type="term" value="F:RNA binding"/>
    <property type="evidence" value="ECO:0007669"/>
    <property type="project" value="TreeGrafter"/>
</dbReference>
<dbReference type="GO" id="GO:0005739">
    <property type="term" value="C:mitochondrion"/>
    <property type="evidence" value="ECO:0007669"/>
    <property type="project" value="TreeGrafter"/>
</dbReference>
<dbReference type="GO" id="GO:0006427">
    <property type="term" value="P:histidyl-tRNA aminoacylation"/>
    <property type="evidence" value="ECO:0007669"/>
    <property type="project" value="TreeGrafter"/>
</dbReference>
<dbReference type="PANTHER" id="PTHR11476:SF7">
    <property type="entry name" value="HISTIDINE--TRNA LIGASE"/>
    <property type="match status" value="1"/>
</dbReference>
<dbReference type="InterPro" id="IPR041715">
    <property type="entry name" value="HisRS-like_core"/>
</dbReference>
<accession>A0A8J5RRZ9</accession>
<dbReference type="AlphaFoldDB" id="A0A8J5RRZ9"/>
<reference evidence="3" key="2">
    <citation type="submission" date="2021-02" db="EMBL/GenBank/DDBJ databases">
        <authorList>
            <person name="Kimball J.A."/>
            <person name="Haas M.W."/>
            <person name="Macchietto M."/>
            <person name="Kono T."/>
            <person name="Duquette J."/>
            <person name="Shao M."/>
        </authorList>
    </citation>
    <scope>NUCLEOTIDE SEQUENCE</scope>
    <source>
        <tissue evidence="3">Fresh leaf tissue</tissue>
    </source>
</reference>
<protein>
    <recommendedName>
        <fullName evidence="2">Class II Histidinyl-tRNA synthetase (HisRS)-like catalytic core domain-containing protein</fullName>
    </recommendedName>
</protein>
<evidence type="ECO:0000256" key="1">
    <source>
        <dbReference type="SAM" id="SignalP"/>
    </source>
</evidence>
<keyword evidence="1" id="KW-0732">Signal</keyword>
<dbReference type="EMBL" id="JAAALK010000287">
    <property type="protein sequence ID" value="KAG8059531.1"/>
    <property type="molecule type" value="Genomic_DNA"/>
</dbReference>
<evidence type="ECO:0000259" key="2">
    <source>
        <dbReference type="Pfam" id="PF13393"/>
    </source>
</evidence>
<evidence type="ECO:0000313" key="3">
    <source>
        <dbReference type="EMBL" id="KAG8059531.1"/>
    </source>
</evidence>
<feature type="domain" description="Class II Histidinyl-tRNA synthetase (HisRS)-like catalytic core" evidence="2">
    <location>
        <begin position="48"/>
        <end position="163"/>
    </location>
</feature>
<proteinExistence type="predicted"/>
<comment type="caution">
    <text evidence="3">The sequence shown here is derived from an EMBL/GenBank/DDBJ whole genome shotgun (WGS) entry which is preliminary data.</text>
</comment>
<sequence length="163" mass="17817">MAAGGSLALSLHALSLAAAATALAAAVPEPQAVANPSNIGSISCKACVFKMHGVVALDTPVFELRETLIGKYGEDSELIYDLADQGGDLSSLLYDLIVPFARYFVMNNIGSLKMYQIAKVYPRDNPSKRRYQEFYQCDFDIAGVYETMESDFEVIKVLTEFLD</sequence>
<keyword evidence="4" id="KW-1185">Reference proteome</keyword>
<dbReference type="PANTHER" id="PTHR11476">
    <property type="entry name" value="HISTIDYL-TRNA SYNTHETASE"/>
    <property type="match status" value="1"/>
</dbReference>
<dbReference type="GO" id="GO:0032543">
    <property type="term" value="P:mitochondrial translation"/>
    <property type="evidence" value="ECO:0007669"/>
    <property type="project" value="TreeGrafter"/>
</dbReference>
<dbReference type="GO" id="GO:0005829">
    <property type="term" value="C:cytosol"/>
    <property type="evidence" value="ECO:0007669"/>
    <property type="project" value="TreeGrafter"/>
</dbReference>
<dbReference type="Pfam" id="PF13393">
    <property type="entry name" value="tRNA-synt_His"/>
    <property type="match status" value="1"/>
</dbReference>
<feature type="signal peptide" evidence="1">
    <location>
        <begin position="1"/>
        <end position="26"/>
    </location>
</feature>
<dbReference type="GO" id="GO:0004821">
    <property type="term" value="F:histidine-tRNA ligase activity"/>
    <property type="evidence" value="ECO:0007669"/>
    <property type="project" value="TreeGrafter"/>
</dbReference>
<dbReference type="Proteomes" id="UP000729402">
    <property type="component" value="Unassembled WGS sequence"/>
</dbReference>
<organism evidence="3 4">
    <name type="scientific">Zizania palustris</name>
    <name type="common">Northern wild rice</name>
    <dbReference type="NCBI Taxonomy" id="103762"/>
    <lineage>
        <taxon>Eukaryota</taxon>
        <taxon>Viridiplantae</taxon>
        <taxon>Streptophyta</taxon>
        <taxon>Embryophyta</taxon>
        <taxon>Tracheophyta</taxon>
        <taxon>Spermatophyta</taxon>
        <taxon>Magnoliopsida</taxon>
        <taxon>Liliopsida</taxon>
        <taxon>Poales</taxon>
        <taxon>Poaceae</taxon>
        <taxon>BOP clade</taxon>
        <taxon>Oryzoideae</taxon>
        <taxon>Oryzeae</taxon>
        <taxon>Zizaniinae</taxon>
        <taxon>Zizania</taxon>
    </lineage>
</organism>
<evidence type="ECO:0000313" key="4">
    <source>
        <dbReference type="Proteomes" id="UP000729402"/>
    </source>
</evidence>